<evidence type="ECO:0000256" key="2">
    <source>
        <dbReference type="ARBA" id="ARBA00023157"/>
    </source>
</evidence>
<dbReference type="InterPro" id="IPR013111">
    <property type="entry name" value="EGF_extracell"/>
</dbReference>
<feature type="disulfide bond" evidence="3">
    <location>
        <begin position="2072"/>
        <end position="2081"/>
    </location>
</feature>
<dbReference type="GeneID" id="8850707"/>
<dbReference type="PANTHER" id="PTHR14949">
    <property type="entry name" value="EGF-LIKE-DOMAIN, MULTIPLE 7, 8"/>
    <property type="match status" value="1"/>
</dbReference>
<dbReference type="eggNOG" id="KOG1217">
    <property type="taxonomic scope" value="Eukaryota"/>
</dbReference>
<dbReference type="InterPro" id="IPR050969">
    <property type="entry name" value="Dev_Signal_Modulators"/>
</dbReference>
<dbReference type="VEuPathDB" id="AmoebaDB:NAEGRDRAFT_51207"/>
<feature type="compositionally biased region" description="Polar residues" evidence="4">
    <location>
        <begin position="4902"/>
        <end position="4917"/>
    </location>
</feature>
<feature type="domain" description="EGF-like" evidence="6">
    <location>
        <begin position="29"/>
        <end position="62"/>
    </location>
</feature>
<feature type="compositionally biased region" description="Low complexity" evidence="4">
    <location>
        <begin position="4869"/>
        <end position="4878"/>
    </location>
</feature>
<feature type="disulfide bond" evidence="3">
    <location>
        <begin position="486"/>
        <end position="495"/>
    </location>
</feature>
<sequence>MGTCIQDETCQCLNGYSGANCEYVECFGVTNEPGNEVCSRHGQCSSPDNCQCDSGYYGSTCSITTCFEKWSNLSNSNNICSGHGTCSSLDVCECNAGYFGSECEKDLFAGYKLISISPVVIAKNSPDNVELKASIALPSMVLSSAYSHDGSQPLPFVVSNSTTSIVITDTVNDAFGQLLVQEADRKAGELYNLPCDFNISNPDQELNSLTIIRNGGVYCFPNGVTIRGHTFIIVGTETVLFKSPFVYYYGASFYYLECASYRNVFWLTYDQGDNGNFFSGDIHGTVIGISPYHGIQLYDNLVGAVWYTGGTDMILFDVNILPPITFNSNESFSRDDCMETSCYGISFRLNNTCFGRGHCVKNDTCLCNTDSYGSNCLISICNGVYGNETNVCSGHGECQSKDSCECESGYYGNWCELTTCFGVQNDQPNTCNGHGLCSKLDTCECASGFGYGGSSCEIPICNGTMANESSVCLSRGHCVQPNMCSCQSSYSGSNCEIANCFGIISNDSSVCSGHGSCNSVDTCTCSIEYYGADCSQFDCYGIQSVNSSVCYGRGQCINVNTCSCSQGYYGNECEISMCDGILGNSSQVCSSYGQCKDTDVCDCQLGYFGVFCNETTCNSIAMNDSTVCNGQGTCWPLDTCVCSNGYDGSNCQNPICFGIVSTNTSVCGGHGVCSQPNICQCNQGYYGSQCEIVTCSGIMSNGSTVCSGQGQCSDMDICQCNNHYYGSNCEKFDCFGVSSLLNTSCSGHGTCLDYNTCQCYSDYYGNNCDVTKCYGIFSNSSNVCSSKGSCHVRDTCICSNNYHGSYCNITSCNGVYSNDASVCSGHGSCIGYDTCQCLSDYSGSNCQGEIVDPFAGFRIISDSSVSISIDYFLTDWQPVLQSYTRYYASSLLLKSISYLDSNIQYLPHSSAVILNSTSAQGINIVNKMKTIKSQLLASLTCTKTYTNTNSPNTFIIKHGGVICFTGGMTFGPERTIIIVGTEPVIFKLPSLQYSALNIVFLECASYRNFFWILDSNSFIKGADKTKNYQPPIHGTFIQLSGTISLRGYLAGSVCASNINTLLHEVTFYDPTTFDPFQSVTSQCNYTLCYNILSNNQSVCSGKGNCSDYNTCVCNTDSYGSDCSLFKCNGILSSNSTFVCNGRGKCVGPDVCSCNPGYYGDFCELTTCNGIENTSPLVCNGRGACNHFNSCSCSSTFGYGGSDCDIPICYQKLATNRLVCSSRGDCLGPNVCNCTETYLGDNCQLTTCADILSNSSLVCSGFGSCVGYNNCTCHTGFYGETCAEYDCFGVNKNNPNVCSSKGECITVNNCTCQDGFLGNNCSYTTCFGVRSDSPTVCNSKGSCRAKDVCECWNGYFGSNCTLTSCGGIYSNDSSVCNGHGSCWPAETCTCLSQYGYTGQLCEIPICYTIAASDPLTCSSHGSCVGVNTCECQANYTGSKCQVTSCQGILSNGSLVCSGHGSCIEHDNCTCLAGYFDTACNQFTCNGTNSQDSSVCSGKGSCDSYNNCSCQAGYYGPNCEKTMCNNILSDNPSVCTSRGNCIAPEVCSCNETYFGTNCELTTCNGTVSNSSSVCSGSGVCWPFDTCTCYSDLVREFEGQWCEKRLWDPFAGYRMVSHNGLVYHFDDNNNFYTPDIHTNTRYYRSSMILDILTKITPTLNYTSDNGAHIDSVNTPKASALAALMKKKGNSMWTLPCTKTVNNSSDLPWISKSEIMIRHGGVFCFNIEASFHNNITIIIVGAEPVVMKVPSIQYSAVNFVFAECASYRNLFWFITSYNPSFIQGGNRGTGYEPPIYGTFFPTSGGSFQLAGPFAGSVWVTGNAWTVFIDVTVYPPLSTDPYEPTVGQFCNYTQCFNVKSNLNTTCSGRGQCIDYNTCVCNADAYGVDCSISKCNGTFSNVSTVCNGHGSCIAKDTCQCNTGYYGEWCQYTTCGGIESTSPLTCRERGTCIAYNQCSCNVTKGYNGNDCEIPYCNNILGNTSTVCSAHGSCELPNTCNCSANYFGTFCQYTTCAGIETYNSSVCIGRGQCTLYNNCTCNSPYYGSNCEQFKCFGVNNNSSTVCSGRGICTDYNTCVCNAGYLGSNCEISSCFGILSNVSLVCKAHGVCVATNTCVCAANYMSSDCSVTSCSGINSTWSSVCHGRGSCWPYNTCNCNAKLGYTGNDCNEPMCDGLTNSDPYVCSGRGGTCVSPNLCVCNDPSKYFGKLCEYTYCRGVPTNLTDTALFCSGNGICTDYNYCYCFSGYTGTECELDMFAGYRFVTNKNVYVLKNQIYYLPANIAIGPMLSAAGQKTYLPYQQAVKTNLRVDATLLNELQMRAMGLRYNFFPCEHYIKDASVFGKNIELRGGVYCIQNPWTIDGHNFTVIGKKRTIFTLPQLIYKSAKFTYYECASYRDVIFYAGETTGYSNFTGPIDATIFVNSPGAADYYVNGDINGAIYIFGKLGSNDAPPTGTVYTTDMKFIAPYTFDPAVRYIESKCNYFTCFGIGSNINTTCSGKGKCIGIDTCSCISGAYGPDCSLRMCNGTLGNFSNVCSGHGSCISTDICQCNAGFYGQWCQYTKCYGLENTSPTVCSGRGSCLSENNCICNSTYGYEGSQCETPICGGQLGICASSSRGNCTAPDTCSCLDHYSGQFCQWTTCNSVPSNSSSVCSGRGICAAYNTCQCKAGYIGSICEKDVFAGYKLISNKAVLLAKNSRASSVLAASIALPSMTIRPPTFLNPDKVYPYVASGKSVITKPTDSYYQTLMTELSKKFDELMSAPCDYVISKPDTEMGQKILIEHGGVYCFQNGWNINGQKFTIVGTEPVIFKAPYIKYSGANFVYLKCASYRNVFWVTQYYNLTGRVNWVNSNSFSGTVHGTIVARYGYDYLVSDDIQGAIWFYTQEDGYITLKDAKLTTPPTFDPYMPYVTGSCDTYTCFGIDPTSNMSCSGRGVCKDYNTCTCQDDSYGIDCSISKCYGIFGNVSIVCSSHGNCTSKDTCTCSEGYFGDLCQYTSCAGIPNNSTNVCNQRGVCNIYNSCTCNTTLGYDGSNCHVPICNHLVGTCTDLFRGNCTAPNACSCENHYYGPWCEKTTCGGFESTNTQSVCNGRGNCTAYEKCTCLHGYAGAFCEEYSCFGVVRTLPSTCSGRGACSSIDQCDCSANYYGSNCEISKCNGKFGNESTVCSSNGQCIETNICNCSEHYYGNWCEKTTCFGVASNESNVCSHRGQCKAFNTCQCNQNYFGDNCELTTCNNLASNSGLACNLVGNCTDYNTCVCPYGYTGSWCEQTTCFGVATSSPSVCNGHGNCTTMDMCSCDPKYGYGGSNCNITTCDGELSTSSQCNCSENYHGEWCELTTCNGIDSNSTEACSGRGRCVDYNSCVCSNGYYGDDCQDYNCYGISHFSNLTCSGYGNCSDIDTCECFEDSIGLDCSVNVCNGLPMNSSLVCSGLGSCTRPNYCNCSDNYFGSNCEWTTCYSIASFSPSTCSGRGNCSDFDKCICNSDTFGSDCSLFKCNHTLGNETQVCSGRGSCIGTDECNCTENYHGEFCEFTECFSQLSNESSVCSGKGKCIEFNNCSCQDGYFDQDCSQFQCNDTFSNETTVCSSRGFCIDSNKCNCSENYFGLNCELSICFTILSNDSRVCSRRGICVDYQNCSCYDGFYGESCEFAVSAVNNQSNSTQLNNQTIDSSNVTMNNNSSVVFNNTDNSTNTDNSSVVVTNHTISEDNTTRSNSNGTVYNNNSTDLSNETISNNGTVSANANVTIPDNSTSSTNQTVSPSTDSSNGTVSNNTVNATASDNTTTDNSNITISDNTTSPGSNNQTISPSVDSSNGTISNNTNPSVVSNSSTVSNSSFTNGTVSNSTVTSNSSTITYNTTISSNETISVNVTSNTSKITNSTSILNETVPVMPEPDVVVALPVAIIKRMSSNVFSSCDDIRVDGSQSFSQDSTYLDYYWNLLEASSLTSLQSLPNSPIIVIDSTLKPGQYVVSLKVGNGRNSSVNYSKPFTKSANPLPKIYIANSLIEKYGNQFPVTIKKVITESTCQKEKSVISWSQLSGPTVKYSIDSFSNLAIASLTTYGFHTYIFQVSAHYPSNPLERVSANVTLVTKSPELQLELLTTDANSNYTTIVIGYTDPESAYNTLSEEWKWTCLNNTNPSLISFLELISKNKQTEVRFDGSSLFRQNIPRSIELSLRISKSDRTISKSIIVYFGLVPPIVNIISVEPSTLYVLPGEPLSIQTLVTKGNVNVTLNGQVVEVSDQQPTLDVDTKLLEQGSENTITITSTDPVTGMSSSSSYTFKVATYPKPCACFISPLSGIALESDFEFYCTNCKNSENNIDYRYGFIDDRSETRILLFDSGEIYASKLPSPFSGNTVKCFFDIVDTETGAFTTVYKNVTIEKPLVTKVEQVQGLVESWTIVGSNYFSNGDFSKSIYQCASTSRTDSVLLRQILGNEYLERSESIECENGVDISGVCKCHDGYIGKHCDKAISDFSNIQGTKLQVLREMVTIANSTGEMNNQYLSLLSFAIDSILVNYQYLDTNTISESMYTLNMFLEYSLSDESLRLPTGVDKLLESSQYSTFNYITDKQYLTDQTSNALKLLKSLKLSSQLQARSVSMSNAKRNIKGSFFSIVLGKSLLADHQNNIQDPHSSSSISMENGFFAYTARSKVSSIKKPYIYILSVTDDIYSLGTKLKVVEKNNNVQKVSNLVSPIVSVDFVDVATTMNPTKIIYSIPINLNGSTFELRRGTFDLSVKTLDQYCKNFDEGSIKVLSDCTLISLTATHAKCQCSKFTNVFVIETTTISTYSYTYLAAIGFSLVAVCSIGTLVILSVCVWWKFKKPKLSKKRSLVFTDASENEIQLRIQEIILGDHTYSNSETNSDDSLIIDVIDDCPSGGSSGTGSNNGRMRSYSMQERPTTMMSSSSPRGGVGANILSSSPRGTRNRSSSVAPLIIQESHELDSNASSSDELLKNHSEGGVKRSGSGIWDLREDGFLEHEKF</sequence>
<feature type="domain" description="EGF-like" evidence="6">
    <location>
        <begin position="1360"/>
        <end position="1401"/>
    </location>
</feature>
<keyword evidence="5" id="KW-0472">Membrane</keyword>
<dbReference type="EMBL" id="GG738886">
    <property type="protein sequence ID" value="EFC41344.1"/>
    <property type="molecule type" value="Genomic_DNA"/>
</dbReference>
<dbReference type="Pfam" id="PF07974">
    <property type="entry name" value="EGF_2"/>
    <property type="match status" value="3"/>
</dbReference>
<organism evidence="8">
    <name type="scientific">Naegleria gruberi</name>
    <name type="common">Amoeba</name>
    <dbReference type="NCBI Taxonomy" id="5762"/>
    <lineage>
        <taxon>Eukaryota</taxon>
        <taxon>Discoba</taxon>
        <taxon>Heterolobosea</taxon>
        <taxon>Tetramitia</taxon>
        <taxon>Eutetramitia</taxon>
        <taxon>Vahlkampfiidae</taxon>
        <taxon>Naegleria</taxon>
    </lineage>
</organism>
<feature type="region of interest" description="Disordered" evidence="4">
    <location>
        <begin position="3692"/>
        <end position="3839"/>
    </location>
</feature>
<dbReference type="InterPro" id="IPR000742">
    <property type="entry name" value="EGF"/>
</dbReference>
<evidence type="ECO:0000313" key="8">
    <source>
        <dbReference type="Proteomes" id="UP000006671"/>
    </source>
</evidence>
<keyword evidence="5" id="KW-0812">Transmembrane</keyword>
<feature type="domain" description="EGF-like" evidence="6">
    <location>
        <begin position="808"/>
        <end position="847"/>
    </location>
</feature>
<evidence type="ECO:0000259" key="6">
    <source>
        <dbReference type="PROSITE" id="PS50026"/>
    </source>
</evidence>
<feature type="domain" description="EGF-like" evidence="6">
    <location>
        <begin position="72"/>
        <end position="104"/>
    </location>
</feature>
<feature type="domain" description="EGF-like" evidence="6">
    <location>
        <begin position="1"/>
        <end position="22"/>
    </location>
</feature>
<dbReference type="InParanoid" id="D2VPE3"/>
<feature type="domain" description="EGF-like" evidence="6">
    <location>
        <begin position="3071"/>
        <end position="3103"/>
    </location>
</feature>
<dbReference type="OMA" id="SGVWENN"/>
<dbReference type="RefSeq" id="XP_002674088.1">
    <property type="nucleotide sequence ID" value="XM_002674042.1"/>
</dbReference>
<name>D2VPE3_NAEGR</name>
<keyword evidence="3" id="KW-0245">EGF-like domain</keyword>
<feature type="transmembrane region" description="Helical" evidence="5">
    <location>
        <begin position="4779"/>
        <end position="4807"/>
    </location>
</feature>
<feature type="disulfide bond" evidence="3">
    <location>
        <begin position="564"/>
        <end position="573"/>
    </location>
</feature>
<feature type="compositionally biased region" description="Polar residues" evidence="4">
    <location>
        <begin position="3700"/>
        <end position="3749"/>
    </location>
</feature>
<dbReference type="Gene3D" id="2.10.25.10">
    <property type="entry name" value="Laminin"/>
    <property type="match status" value="31"/>
</dbReference>
<feature type="disulfide bond" evidence="3">
    <location>
        <begin position="2236"/>
        <end position="2245"/>
    </location>
</feature>
<comment type="caution">
    <text evidence="3">Lacks conserved residue(s) required for the propagation of feature annotation.</text>
</comment>
<evidence type="ECO:0000256" key="5">
    <source>
        <dbReference type="SAM" id="Phobius"/>
    </source>
</evidence>
<evidence type="ECO:0000256" key="4">
    <source>
        <dbReference type="SAM" id="MobiDB-lite"/>
    </source>
</evidence>
<keyword evidence="8" id="KW-1185">Reference proteome</keyword>
<feature type="disulfide bond" evidence="3">
    <location>
        <begin position="3249"/>
        <end position="3258"/>
    </location>
</feature>
<feature type="disulfide bond" evidence="3">
    <location>
        <begin position="3171"/>
        <end position="3180"/>
    </location>
</feature>
<feature type="disulfide bond" evidence="3">
    <location>
        <begin position="94"/>
        <end position="103"/>
    </location>
</feature>
<evidence type="ECO:0000256" key="1">
    <source>
        <dbReference type="ARBA" id="ARBA00022729"/>
    </source>
</evidence>
<keyword evidence="1" id="KW-0732">Signal</keyword>
<feature type="domain" description="EGF-like" evidence="6">
    <location>
        <begin position="1885"/>
        <end position="1924"/>
    </location>
</feature>
<accession>D2VPE3</accession>
<dbReference type="SMART" id="SM00181">
    <property type="entry name" value="EGF"/>
    <property type="match status" value="55"/>
</dbReference>
<keyword evidence="2 3" id="KW-1015">Disulfide bond</keyword>
<dbReference type="Pfam" id="PF25024">
    <property type="entry name" value="EGF_TEN"/>
    <property type="match status" value="1"/>
</dbReference>
<feature type="disulfide bond" evidence="3">
    <location>
        <begin position="2542"/>
        <end position="2551"/>
    </location>
</feature>
<feature type="domain" description="EGF-like" evidence="6">
    <location>
        <begin position="3599"/>
        <end position="3638"/>
    </location>
</feature>
<feature type="disulfide bond" evidence="3">
    <location>
        <begin position="3093"/>
        <end position="3102"/>
    </location>
</feature>
<protein>
    <submittedName>
        <fullName evidence="7">Predicted protein</fullName>
    </submittedName>
</protein>
<feature type="domain" description="EGF-like" evidence="6">
    <location>
        <begin position="2049"/>
        <end position="2082"/>
    </location>
</feature>
<dbReference type="OrthoDB" id="283575at2759"/>
<feature type="domain" description="EGF-like" evidence="6">
    <location>
        <begin position="691"/>
        <end position="730"/>
    </location>
</feature>
<dbReference type="PROSITE" id="PS01186">
    <property type="entry name" value="EGF_2"/>
    <property type="match status" value="23"/>
</dbReference>
<feature type="domain" description="EGF-like" evidence="6">
    <location>
        <begin position="1479"/>
        <end position="1518"/>
    </location>
</feature>
<feature type="disulfide bond" evidence="3">
    <location>
        <begin position="12"/>
        <end position="21"/>
    </location>
</feature>
<dbReference type="eggNOG" id="KOG1225">
    <property type="taxonomic scope" value="Eukaryota"/>
</dbReference>
<dbReference type="PANTHER" id="PTHR14949:SF56">
    <property type="entry name" value="EGF-LIKE-DOMAIN, MULTIPLE 7"/>
    <property type="match status" value="1"/>
</dbReference>
<dbReference type="KEGG" id="ngr:NAEGRDRAFT_51207"/>
<reference evidence="7 8" key="1">
    <citation type="journal article" date="2010" name="Cell">
        <title>The genome of Naegleria gruberi illuminates early eukaryotic versatility.</title>
        <authorList>
            <person name="Fritz-Laylin L.K."/>
            <person name="Prochnik S.E."/>
            <person name="Ginger M.L."/>
            <person name="Dacks J.B."/>
            <person name="Carpenter M.L."/>
            <person name="Field M.C."/>
            <person name="Kuo A."/>
            <person name="Paredez A."/>
            <person name="Chapman J."/>
            <person name="Pham J."/>
            <person name="Shu S."/>
            <person name="Neupane R."/>
            <person name="Cipriano M."/>
            <person name="Mancuso J."/>
            <person name="Tu H."/>
            <person name="Salamov A."/>
            <person name="Lindquist E."/>
            <person name="Shapiro H."/>
            <person name="Lucas S."/>
            <person name="Grigoriev I.V."/>
            <person name="Cande W.Z."/>
            <person name="Fulton C."/>
            <person name="Rokhsar D.S."/>
            <person name="Dawson S.C."/>
        </authorList>
    </citation>
    <scope>NUCLEOTIDE SEQUENCE [LARGE SCALE GENOMIC DNA]</scope>
    <source>
        <strain evidence="7 8">NEG-M</strain>
    </source>
</reference>
<evidence type="ECO:0000256" key="3">
    <source>
        <dbReference type="PROSITE-ProRule" id="PRU00076"/>
    </source>
</evidence>
<feature type="disulfide bond" evidence="3">
    <location>
        <begin position="1914"/>
        <end position="1923"/>
    </location>
</feature>
<feature type="domain" description="EGF-like" evidence="6">
    <location>
        <begin position="377"/>
        <end position="416"/>
    </location>
</feature>
<feature type="disulfide bond" evidence="3">
    <location>
        <begin position="406"/>
        <end position="415"/>
    </location>
</feature>
<feature type="domain" description="EGF-like" evidence="6">
    <location>
        <begin position="457"/>
        <end position="496"/>
    </location>
</feature>
<keyword evidence="5" id="KW-1133">Transmembrane helix</keyword>
<feature type="domain" description="EGF-like" evidence="6">
    <location>
        <begin position="1128"/>
        <end position="1163"/>
    </location>
</feature>
<feature type="domain" description="EGF-like" evidence="6">
    <location>
        <begin position="3142"/>
        <end position="3181"/>
    </location>
</feature>
<feature type="domain" description="EGF-like" evidence="6">
    <location>
        <begin position="541"/>
        <end position="574"/>
    </location>
</feature>
<feature type="domain" description="EGF-like" evidence="6">
    <location>
        <begin position="3332"/>
        <end position="3365"/>
    </location>
</feature>
<feature type="disulfide bond" evidence="3">
    <location>
        <begin position="3355"/>
        <end position="3364"/>
    </location>
</feature>
<gene>
    <name evidence="7" type="ORF">NAEGRDRAFT_51207</name>
</gene>
<evidence type="ECO:0000313" key="7">
    <source>
        <dbReference type="EMBL" id="EFC41344.1"/>
    </source>
</evidence>
<feature type="domain" description="EGF-like" evidence="6">
    <location>
        <begin position="1288"/>
        <end position="1321"/>
    </location>
</feature>
<feature type="domain" description="EGF-like" evidence="6">
    <location>
        <begin position="2513"/>
        <end position="2552"/>
    </location>
</feature>
<feature type="compositionally biased region" description="Low complexity" evidence="4">
    <location>
        <begin position="3804"/>
        <end position="3839"/>
    </location>
</feature>
<feature type="disulfide bond" evidence="3">
    <location>
        <begin position="1311"/>
        <end position="1320"/>
    </location>
</feature>
<feature type="disulfide bond" evidence="3">
    <location>
        <begin position="720"/>
        <end position="729"/>
    </location>
</feature>
<dbReference type="PROSITE" id="PS00022">
    <property type="entry name" value="EGF_1"/>
    <property type="match status" value="31"/>
</dbReference>
<feature type="compositionally biased region" description="Polar residues" evidence="4">
    <location>
        <begin position="4879"/>
        <end position="4894"/>
    </location>
</feature>
<feature type="region of interest" description="Disordered" evidence="4">
    <location>
        <begin position="4864"/>
        <end position="4953"/>
    </location>
</feature>
<proteinExistence type="predicted"/>
<dbReference type="Proteomes" id="UP000006671">
    <property type="component" value="Unassembled WGS sequence"/>
</dbReference>
<dbReference type="STRING" id="5762.D2VPE3"/>
<feature type="compositionally biased region" description="Polar residues" evidence="4">
    <location>
        <begin position="3787"/>
        <end position="3803"/>
    </location>
</feature>
<feature type="domain" description="EGF-like" evidence="6">
    <location>
        <begin position="3482"/>
        <end position="3521"/>
    </location>
</feature>
<feature type="domain" description="EGF-like" evidence="6">
    <location>
        <begin position="613"/>
        <end position="652"/>
    </location>
</feature>
<dbReference type="PROSITE" id="PS50026">
    <property type="entry name" value="EGF_3"/>
    <property type="match status" value="23"/>
</dbReference>
<feature type="disulfide bond" evidence="3">
    <location>
        <begin position="642"/>
        <end position="651"/>
    </location>
</feature>
<feature type="disulfide bond" evidence="3">
    <location>
        <begin position="1153"/>
        <end position="1162"/>
    </location>
</feature>
<feature type="disulfide bond" evidence="3">
    <location>
        <begin position="52"/>
        <end position="61"/>
    </location>
</feature>
<feature type="disulfide bond" evidence="3">
    <location>
        <begin position="3628"/>
        <end position="3637"/>
    </location>
</feature>
<feature type="domain" description="EGF-like" evidence="6">
    <location>
        <begin position="3215"/>
        <end position="3259"/>
    </location>
</feature>
<feature type="disulfide bond" evidence="3">
    <location>
        <begin position="1508"/>
        <end position="1517"/>
    </location>
</feature>
<feature type="disulfide bond" evidence="3">
    <location>
        <begin position="3511"/>
        <end position="3520"/>
    </location>
</feature>
<feature type="domain" description="EGF-like" evidence="6">
    <location>
        <begin position="2214"/>
        <end position="2246"/>
    </location>
</feature>
<feature type="compositionally biased region" description="Basic and acidic residues" evidence="4">
    <location>
        <begin position="4937"/>
        <end position="4947"/>
    </location>
</feature>
<feature type="compositionally biased region" description="Low complexity" evidence="4">
    <location>
        <begin position="3750"/>
        <end position="3786"/>
    </location>
</feature>
<feature type="disulfide bond" evidence="3">
    <location>
        <begin position="837"/>
        <end position="846"/>
    </location>
</feature>
<dbReference type="Gene3D" id="2.170.300.10">
    <property type="entry name" value="Tie2 ligand-binding domain superfamily"/>
    <property type="match status" value="1"/>
</dbReference>